<organism evidence="4">
    <name type="scientific">Neisseria gonorrhoeae</name>
    <dbReference type="NCBI Taxonomy" id="485"/>
    <lineage>
        <taxon>Bacteria</taxon>
        <taxon>Pseudomonadati</taxon>
        <taxon>Pseudomonadota</taxon>
        <taxon>Betaproteobacteria</taxon>
        <taxon>Neisseriales</taxon>
        <taxon>Neisseriaceae</taxon>
        <taxon>Neisseria</taxon>
    </lineage>
</organism>
<comment type="subcellular location">
    <subcellularLocation>
        <location evidence="1">Cell outer membrane</location>
    </subcellularLocation>
</comment>
<keyword evidence="2" id="KW-0472">Membrane</keyword>
<gene>
    <name evidence="4" type="ORF">NCTC11421_02005</name>
</gene>
<dbReference type="GO" id="GO:0009279">
    <property type="term" value="C:cell outer membrane"/>
    <property type="evidence" value="ECO:0007669"/>
    <property type="project" value="UniProtKB-SubCell"/>
</dbReference>
<evidence type="ECO:0000313" key="4">
    <source>
        <dbReference type="EMBL" id="SUA24015.1"/>
    </source>
</evidence>
<sequence length="59" mass="6610">MSRFPSVYEVGSFYNDVAYAGMPKAPNFRFKPERSRSWEIGYSFNLPRIGAGCVPAICA</sequence>
<name>A0A378W0D9_NEIGO</name>
<keyword evidence="4" id="KW-0675">Receptor</keyword>
<reference evidence="4" key="1">
    <citation type="submission" date="2018-06" db="EMBL/GenBank/DDBJ databases">
        <authorList>
            <consortium name="Pathogen Informatics"/>
            <person name="Doyle S."/>
        </authorList>
    </citation>
    <scope>NUCLEOTIDE SEQUENCE [LARGE SCALE GENOMIC DNA]</scope>
    <source>
        <strain evidence="4">NCTC11421</strain>
    </source>
</reference>
<proteinExistence type="predicted"/>
<protein>
    <submittedName>
        <fullName evidence="4">Putative TonB-dependent receptor</fullName>
    </submittedName>
</protein>
<keyword evidence="3" id="KW-0998">Cell outer membrane</keyword>
<evidence type="ECO:0000256" key="2">
    <source>
        <dbReference type="ARBA" id="ARBA00023136"/>
    </source>
</evidence>
<dbReference type="Gene3D" id="2.40.170.20">
    <property type="entry name" value="TonB-dependent receptor, beta-barrel domain"/>
    <property type="match status" value="1"/>
</dbReference>
<dbReference type="InterPro" id="IPR036942">
    <property type="entry name" value="Beta-barrel_TonB_sf"/>
</dbReference>
<dbReference type="AlphaFoldDB" id="A0A378W0D9"/>
<dbReference type="EMBL" id="UGRI01000001">
    <property type="protein sequence ID" value="SUA24015.1"/>
    <property type="molecule type" value="Genomic_DNA"/>
</dbReference>
<evidence type="ECO:0000256" key="3">
    <source>
        <dbReference type="ARBA" id="ARBA00023237"/>
    </source>
</evidence>
<dbReference type="SUPFAM" id="SSF56935">
    <property type="entry name" value="Porins"/>
    <property type="match status" value="1"/>
</dbReference>
<accession>A0A378W0D9</accession>
<evidence type="ECO:0000256" key="1">
    <source>
        <dbReference type="ARBA" id="ARBA00004442"/>
    </source>
</evidence>